<evidence type="ECO:0000256" key="1">
    <source>
        <dbReference type="SAM" id="MobiDB-lite"/>
    </source>
</evidence>
<name>A0A8H6MJQ3_9PEZI</name>
<gene>
    <name evidence="2" type="ORF">CSOJ01_14798</name>
</gene>
<keyword evidence="3" id="KW-1185">Reference proteome</keyword>
<dbReference type="EMBL" id="WIGN01000532">
    <property type="protein sequence ID" value="KAF6789371.1"/>
    <property type="molecule type" value="Genomic_DNA"/>
</dbReference>
<feature type="compositionally biased region" description="Polar residues" evidence="1">
    <location>
        <begin position="45"/>
        <end position="59"/>
    </location>
</feature>
<evidence type="ECO:0000313" key="2">
    <source>
        <dbReference type="EMBL" id="KAF6789371.1"/>
    </source>
</evidence>
<sequence length="91" mass="9906">MYVGLKVRLIDGEDQISDERGSPRTGGKPKDAGSRGLQGSDGPKSAQSLISERPSSSGHMVSPRGLREDENFPPSRWRRGSQAYLTVEGYD</sequence>
<organism evidence="2 3">
    <name type="scientific">Colletotrichum sojae</name>
    <dbReference type="NCBI Taxonomy" id="2175907"/>
    <lineage>
        <taxon>Eukaryota</taxon>
        <taxon>Fungi</taxon>
        <taxon>Dikarya</taxon>
        <taxon>Ascomycota</taxon>
        <taxon>Pezizomycotina</taxon>
        <taxon>Sordariomycetes</taxon>
        <taxon>Hypocreomycetidae</taxon>
        <taxon>Glomerellales</taxon>
        <taxon>Glomerellaceae</taxon>
        <taxon>Colletotrichum</taxon>
        <taxon>Colletotrichum orchidearum species complex</taxon>
    </lineage>
</organism>
<proteinExistence type="predicted"/>
<reference evidence="2 3" key="1">
    <citation type="journal article" date="2020" name="Phytopathology">
        <title>Genome Sequence Resources of Colletotrichum truncatum, C. plurivorum, C. musicola, and C. sojae: Four Species Pathogenic to Soybean (Glycine max).</title>
        <authorList>
            <person name="Rogerio F."/>
            <person name="Boufleur T.R."/>
            <person name="Ciampi-Guillardi M."/>
            <person name="Sukno S.A."/>
            <person name="Thon M.R."/>
            <person name="Massola Junior N.S."/>
            <person name="Baroncelli R."/>
        </authorList>
    </citation>
    <scope>NUCLEOTIDE SEQUENCE [LARGE SCALE GENOMIC DNA]</scope>
    <source>
        <strain evidence="2 3">LFN0009</strain>
    </source>
</reference>
<dbReference type="Proteomes" id="UP000652219">
    <property type="component" value="Unassembled WGS sequence"/>
</dbReference>
<feature type="region of interest" description="Disordered" evidence="1">
    <location>
        <begin position="12"/>
        <end position="91"/>
    </location>
</feature>
<evidence type="ECO:0000313" key="3">
    <source>
        <dbReference type="Proteomes" id="UP000652219"/>
    </source>
</evidence>
<feature type="compositionally biased region" description="Basic and acidic residues" evidence="1">
    <location>
        <begin position="17"/>
        <end position="33"/>
    </location>
</feature>
<dbReference type="AlphaFoldDB" id="A0A8H6MJQ3"/>
<accession>A0A8H6MJQ3</accession>
<protein>
    <submittedName>
        <fullName evidence="2">Uncharacterized protein</fullName>
    </submittedName>
</protein>
<comment type="caution">
    <text evidence="2">The sequence shown here is derived from an EMBL/GenBank/DDBJ whole genome shotgun (WGS) entry which is preliminary data.</text>
</comment>